<dbReference type="SUPFAM" id="SSF47113">
    <property type="entry name" value="Histone-fold"/>
    <property type="match status" value="1"/>
</dbReference>
<evidence type="ECO:0000259" key="3">
    <source>
        <dbReference type="Pfam" id="PF00808"/>
    </source>
</evidence>
<dbReference type="GeneID" id="106474407"/>
<dbReference type="Gene3D" id="1.10.20.10">
    <property type="entry name" value="Histone, subunit A"/>
    <property type="match status" value="1"/>
</dbReference>
<dbReference type="Proteomes" id="UP000694941">
    <property type="component" value="Unplaced"/>
</dbReference>
<organism evidence="4 5">
    <name type="scientific">Limulus polyphemus</name>
    <name type="common">Atlantic horseshoe crab</name>
    <dbReference type="NCBI Taxonomy" id="6850"/>
    <lineage>
        <taxon>Eukaryota</taxon>
        <taxon>Metazoa</taxon>
        <taxon>Ecdysozoa</taxon>
        <taxon>Arthropoda</taxon>
        <taxon>Chelicerata</taxon>
        <taxon>Merostomata</taxon>
        <taxon>Xiphosura</taxon>
        <taxon>Limulidae</taxon>
        <taxon>Limulus</taxon>
    </lineage>
</organism>
<gene>
    <name evidence="5" type="primary">LOC106474407</name>
</gene>
<dbReference type="InterPro" id="IPR009072">
    <property type="entry name" value="Histone-fold"/>
</dbReference>
<dbReference type="InterPro" id="IPR050568">
    <property type="entry name" value="Transcr_DNA_Rep_Reg"/>
</dbReference>
<dbReference type="PANTHER" id="PTHR10252">
    <property type="entry name" value="HISTONE-LIKE TRANSCRIPTION FACTOR CCAAT-RELATED"/>
    <property type="match status" value="1"/>
</dbReference>
<protein>
    <submittedName>
        <fullName evidence="5">DNA polymerase epsilon subunit 4-like</fullName>
    </submittedName>
</protein>
<feature type="domain" description="Transcription factor CBF/NF-Y/archaeal histone" evidence="3">
    <location>
        <begin position="49"/>
        <end position="112"/>
    </location>
</feature>
<accession>A0ABM1BXI5</accession>
<dbReference type="Pfam" id="PF00808">
    <property type="entry name" value="CBFD_NFYB_HMF"/>
    <property type="match status" value="1"/>
</dbReference>
<evidence type="ECO:0000256" key="2">
    <source>
        <dbReference type="ARBA" id="ARBA00023242"/>
    </source>
</evidence>
<dbReference type="CDD" id="cd22929">
    <property type="entry name" value="HFD_POLE4-like"/>
    <property type="match status" value="1"/>
</dbReference>
<name>A0ABM1BXI5_LIMPO</name>
<sequence>MAANEIDVMDQEADDFSLEIETVNVDADENIEKAEEKSTINTKTEKLVRIPLTRVKHLMKLDPDVTLASQEAVFLIARATELFVDSLAKEAFSFTSQAKKKTLQKKDIDSCIEVVDALYFLEGKK</sequence>
<evidence type="ECO:0000256" key="1">
    <source>
        <dbReference type="ARBA" id="ARBA00004123"/>
    </source>
</evidence>
<proteinExistence type="predicted"/>
<dbReference type="RefSeq" id="XP_013790553.1">
    <property type="nucleotide sequence ID" value="XM_013935099.2"/>
</dbReference>
<keyword evidence="2" id="KW-0539">Nucleus</keyword>
<reference evidence="5" key="1">
    <citation type="submission" date="2025-08" db="UniProtKB">
        <authorList>
            <consortium name="RefSeq"/>
        </authorList>
    </citation>
    <scope>IDENTIFICATION</scope>
    <source>
        <tissue evidence="5">Muscle</tissue>
    </source>
</reference>
<keyword evidence="4" id="KW-1185">Reference proteome</keyword>
<dbReference type="PANTHER" id="PTHR10252:SF79">
    <property type="entry name" value="DNA POLYMERASE EPSILON SUBUNIT 4"/>
    <property type="match status" value="1"/>
</dbReference>
<evidence type="ECO:0000313" key="5">
    <source>
        <dbReference type="RefSeq" id="XP_013790553.1"/>
    </source>
</evidence>
<evidence type="ECO:0000313" key="4">
    <source>
        <dbReference type="Proteomes" id="UP000694941"/>
    </source>
</evidence>
<comment type="subcellular location">
    <subcellularLocation>
        <location evidence="1">Nucleus</location>
    </subcellularLocation>
</comment>
<dbReference type="InterPro" id="IPR003958">
    <property type="entry name" value="CBFA_NFYB_domain"/>
</dbReference>